<dbReference type="AlphaFoldDB" id="A0A1M3THT8"/>
<protein>
    <submittedName>
        <fullName evidence="1">Uncharacterized protein</fullName>
    </submittedName>
</protein>
<dbReference type="Proteomes" id="UP000184063">
    <property type="component" value="Unassembled WGS sequence"/>
</dbReference>
<evidence type="ECO:0000313" key="2">
    <source>
        <dbReference type="Proteomes" id="UP000184063"/>
    </source>
</evidence>
<dbReference type="EMBL" id="KV878241">
    <property type="protein sequence ID" value="OJZ86329.1"/>
    <property type="molecule type" value="Genomic_DNA"/>
</dbReference>
<name>A0A1M3THT8_ASPLC</name>
<reference evidence="2" key="1">
    <citation type="journal article" date="2017" name="Genome Biol.">
        <title>Comparative genomics reveals high biological diversity and specific adaptations in the industrially and medically important fungal genus Aspergillus.</title>
        <authorList>
            <person name="de Vries R.P."/>
            <person name="Riley R."/>
            <person name="Wiebenga A."/>
            <person name="Aguilar-Osorio G."/>
            <person name="Amillis S."/>
            <person name="Uchima C.A."/>
            <person name="Anderluh G."/>
            <person name="Asadollahi M."/>
            <person name="Askin M."/>
            <person name="Barry K."/>
            <person name="Battaglia E."/>
            <person name="Bayram O."/>
            <person name="Benocci T."/>
            <person name="Braus-Stromeyer S.A."/>
            <person name="Caldana C."/>
            <person name="Canovas D."/>
            <person name="Cerqueira G.C."/>
            <person name="Chen F."/>
            <person name="Chen W."/>
            <person name="Choi C."/>
            <person name="Clum A."/>
            <person name="Dos Santos R.A."/>
            <person name="Damasio A.R."/>
            <person name="Diallinas G."/>
            <person name="Emri T."/>
            <person name="Fekete E."/>
            <person name="Flipphi M."/>
            <person name="Freyberg S."/>
            <person name="Gallo A."/>
            <person name="Gournas C."/>
            <person name="Habgood R."/>
            <person name="Hainaut M."/>
            <person name="Harispe M.L."/>
            <person name="Henrissat B."/>
            <person name="Hilden K.S."/>
            <person name="Hope R."/>
            <person name="Hossain A."/>
            <person name="Karabika E."/>
            <person name="Karaffa L."/>
            <person name="Karanyi Z."/>
            <person name="Krasevec N."/>
            <person name="Kuo A."/>
            <person name="Kusch H."/>
            <person name="LaButti K."/>
            <person name="Lagendijk E.L."/>
            <person name="Lapidus A."/>
            <person name="Levasseur A."/>
            <person name="Lindquist E."/>
            <person name="Lipzen A."/>
            <person name="Logrieco A.F."/>
            <person name="MacCabe A."/>
            <person name="Maekelae M.R."/>
            <person name="Malavazi I."/>
            <person name="Melin P."/>
            <person name="Meyer V."/>
            <person name="Mielnichuk N."/>
            <person name="Miskei M."/>
            <person name="Molnar A.P."/>
            <person name="Mule G."/>
            <person name="Ngan C.Y."/>
            <person name="Orejas M."/>
            <person name="Orosz E."/>
            <person name="Ouedraogo J.P."/>
            <person name="Overkamp K.M."/>
            <person name="Park H.-S."/>
            <person name="Perrone G."/>
            <person name="Piumi F."/>
            <person name="Punt P.J."/>
            <person name="Ram A.F."/>
            <person name="Ramon A."/>
            <person name="Rauscher S."/>
            <person name="Record E."/>
            <person name="Riano-Pachon D.M."/>
            <person name="Robert V."/>
            <person name="Roehrig J."/>
            <person name="Ruller R."/>
            <person name="Salamov A."/>
            <person name="Salih N.S."/>
            <person name="Samson R.A."/>
            <person name="Sandor E."/>
            <person name="Sanguinetti M."/>
            <person name="Schuetze T."/>
            <person name="Sepcic K."/>
            <person name="Shelest E."/>
            <person name="Sherlock G."/>
            <person name="Sophianopoulou V."/>
            <person name="Squina F.M."/>
            <person name="Sun H."/>
            <person name="Susca A."/>
            <person name="Todd R.B."/>
            <person name="Tsang A."/>
            <person name="Unkles S.E."/>
            <person name="van de Wiele N."/>
            <person name="van Rossen-Uffink D."/>
            <person name="Oliveira J.V."/>
            <person name="Vesth T.C."/>
            <person name="Visser J."/>
            <person name="Yu J.-H."/>
            <person name="Zhou M."/>
            <person name="Andersen M.R."/>
            <person name="Archer D.B."/>
            <person name="Baker S.E."/>
            <person name="Benoit I."/>
            <person name="Brakhage A.A."/>
            <person name="Braus G.H."/>
            <person name="Fischer R."/>
            <person name="Frisvad J.C."/>
            <person name="Goldman G.H."/>
            <person name="Houbraken J."/>
            <person name="Oakley B."/>
            <person name="Pocsi I."/>
            <person name="Scazzocchio C."/>
            <person name="Seiboth B."/>
            <person name="vanKuyk P.A."/>
            <person name="Wortman J."/>
            <person name="Dyer P.S."/>
            <person name="Grigoriev I.V."/>
        </authorList>
    </citation>
    <scope>NUCLEOTIDE SEQUENCE [LARGE SCALE GENOMIC DNA]</scope>
    <source>
        <strain evidence="2">CBS 106.47</strain>
    </source>
</reference>
<gene>
    <name evidence="1" type="ORF">ASPFODRAFT_596761</name>
</gene>
<sequence length="161" mass="17933">MFSSLSYLDAASIPSIRNIGKTETHPNSSASWFLLYPILPHGLLAVRVHIRPPNFFPINSILMLMLHASFCVRPEVLHSFLLTFSFRLIPEHDLSLLSPLYVPFFLLPFLLSARSRCASSFLLCNLCITCTVHIARDSADKIGIISTTSVRFSCLVLLGIA</sequence>
<proteinExistence type="predicted"/>
<evidence type="ECO:0000313" key="1">
    <source>
        <dbReference type="EMBL" id="OJZ86329.1"/>
    </source>
</evidence>
<accession>A0A1M3THT8</accession>
<organism evidence="1 2">
    <name type="scientific">Aspergillus luchuensis (strain CBS 106.47)</name>
    <dbReference type="NCBI Taxonomy" id="1137211"/>
    <lineage>
        <taxon>Eukaryota</taxon>
        <taxon>Fungi</taxon>
        <taxon>Dikarya</taxon>
        <taxon>Ascomycota</taxon>
        <taxon>Pezizomycotina</taxon>
        <taxon>Eurotiomycetes</taxon>
        <taxon>Eurotiomycetidae</taxon>
        <taxon>Eurotiales</taxon>
        <taxon>Aspergillaceae</taxon>
        <taxon>Aspergillus</taxon>
        <taxon>Aspergillus subgen. Circumdati</taxon>
    </lineage>
</organism>
<dbReference type="VEuPathDB" id="FungiDB:ASPFODRAFT_596761"/>